<feature type="binding site" evidence="5">
    <location>
        <begin position="25"/>
        <end position="30"/>
    </location>
    <ligand>
        <name>GTP</name>
        <dbReference type="ChEBI" id="CHEBI:37565"/>
    </ligand>
</feature>
<dbReference type="Gene3D" id="3.40.50.300">
    <property type="entry name" value="P-loop containing nucleotide triphosphate hydrolases"/>
    <property type="match status" value="1"/>
</dbReference>
<feature type="binding site" evidence="5">
    <location>
        <begin position="248"/>
        <end position="251"/>
    </location>
    <ligand>
        <name>GTP</name>
        <dbReference type="ChEBI" id="CHEBI:37565"/>
    </ligand>
</feature>
<dbReference type="GO" id="GO:0046872">
    <property type="term" value="F:metal ion binding"/>
    <property type="evidence" value="ECO:0007669"/>
    <property type="project" value="UniProtKB-KW"/>
</dbReference>
<dbReference type="GO" id="GO:0031683">
    <property type="term" value="F:G-protein beta/gamma-subunit complex binding"/>
    <property type="evidence" value="ECO:0007669"/>
    <property type="project" value="InterPro"/>
</dbReference>
<keyword evidence="9" id="KW-1185">Reference proteome</keyword>
<dbReference type="PANTHER" id="PTHR10218:SF193">
    <property type="entry name" value="GUANINE NUCLEOTIDE-BINDING PROTEIN ALPHA-8 SUBUNIT"/>
    <property type="match status" value="1"/>
</dbReference>
<dbReference type="InterPro" id="IPR011025">
    <property type="entry name" value="GproteinA_insert"/>
</dbReference>
<evidence type="ECO:0000256" key="2">
    <source>
        <dbReference type="ARBA" id="ARBA00022741"/>
    </source>
</evidence>
<dbReference type="Proteomes" id="UP000664859">
    <property type="component" value="Unassembled WGS sequence"/>
</dbReference>
<keyword evidence="2 5" id="KW-0547">Nucleotide-binding</keyword>
<proteinExistence type="predicted"/>
<evidence type="ECO:0000256" key="6">
    <source>
        <dbReference type="PIRSR" id="PIRSR601019-2"/>
    </source>
</evidence>
<dbReference type="SUPFAM" id="SSF47895">
    <property type="entry name" value="Transducin (alpha subunit), insertion domain"/>
    <property type="match status" value="1"/>
</dbReference>
<keyword evidence="4" id="KW-0807">Transducer</keyword>
<dbReference type="SUPFAM" id="SSF52540">
    <property type="entry name" value="P-loop containing nucleoside triphosphate hydrolases"/>
    <property type="match status" value="1"/>
</dbReference>
<feature type="binding site" evidence="6">
    <location>
        <position position="29"/>
    </location>
    <ligand>
        <name>Mg(2+)</name>
        <dbReference type="ChEBI" id="CHEBI:18420"/>
    </ligand>
</feature>
<accession>A0A835ZKP0</accession>
<dbReference type="PRINTS" id="PR00318">
    <property type="entry name" value="GPROTEINA"/>
</dbReference>
<dbReference type="SMART" id="SM00275">
    <property type="entry name" value="G_alpha"/>
    <property type="match status" value="1"/>
</dbReference>
<name>A0A835ZKP0_9STRA</name>
<feature type="compositionally biased region" description="Low complexity" evidence="7">
    <location>
        <begin position="332"/>
        <end position="362"/>
    </location>
</feature>
<evidence type="ECO:0000256" key="4">
    <source>
        <dbReference type="ARBA" id="ARBA00023224"/>
    </source>
</evidence>
<dbReference type="PANTHER" id="PTHR10218">
    <property type="entry name" value="GTP-BINDING PROTEIN ALPHA SUBUNIT"/>
    <property type="match status" value="1"/>
</dbReference>
<dbReference type="FunFam" id="3.40.50.300:FF:000692">
    <property type="entry name" value="Guanine nucleotide-binding protein subunit alpha"/>
    <property type="match status" value="1"/>
</dbReference>
<evidence type="ECO:0000256" key="5">
    <source>
        <dbReference type="PIRSR" id="PIRSR601019-1"/>
    </source>
</evidence>
<keyword evidence="1 6" id="KW-0479">Metal-binding</keyword>
<protein>
    <submittedName>
        <fullName evidence="8">GPA4, alpha subunit of a heterotrimeric G protein</fullName>
    </submittedName>
</protein>
<dbReference type="GO" id="GO:0001664">
    <property type="term" value="F:G protein-coupled receptor binding"/>
    <property type="evidence" value="ECO:0007669"/>
    <property type="project" value="TreeGrafter"/>
</dbReference>
<dbReference type="PROSITE" id="PS51882">
    <property type="entry name" value="G_ALPHA"/>
    <property type="match status" value="1"/>
</dbReference>
<reference evidence="8" key="1">
    <citation type="submission" date="2021-02" db="EMBL/GenBank/DDBJ databases">
        <title>First Annotated Genome of the Yellow-green Alga Tribonema minus.</title>
        <authorList>
            <person name="Mahan K.M."/>
        </authorList>
    </citation>
    <scope>NUCLEOTIDE SEQUENCE</scope>
    <source>
        <strain evidence="8">UTEX B ZZ1240</strain>
    </source>
</reference>
<dbReference type="OrthoDB" id="5817230at2759"/>
<evidence type="ECO:0000256" key="7">
    <source>
        <dbReference type="SAM" id="MobiDB-lite"/>
    </source>
</evidence>
<feature type="region of interest" description="Disordered" evidence="7">
    <location>
        <begin position="325"/>
        <end position="368"/>
    </location>
</feature>
<dbReference type="AlphaFoldDB" id="A0A835ZKP0"/>
<sequence length="368" mass="41132">MGLCMSSSDEQQLQNIKILLLGAGESGKSTVLKQVRMIYKGRMSAQDVRQCVEAIRRNAIESMQAVLQAMKVYGIPLEDEAKAAARTRIIGLSEDSALTKDVADDITALWNDGGVKACYEKRDLYWLLDAAAYYFNEVQRISDPKYEPTEEDVIMTRVRTTGIDHTEFIEHPYNWSVVDVGGQRNERRKWIHCFENVKAVVYLVGLSGYNQCLFEDASVNRMQESIKLFRQVVGNPIFKTTPVFVFLNKRDLFEQMIRKTSLRACFPEYSGPDKDPQAAIAYVENVFRSIMGEVCPGKQLYLQVVTARVRPDMQEAWTEVKDTLRGLYGPQGSTPTKPKASSSAPAPTAPSSGSSMSAAAPADRAKVQ</sequence>
<evidence type="ECO:0000256" key="1">
    <source>
        <dbReference type="ARBA" id="ARBA00022723"/>
    </source>
</evidence>
<dbReference type="CDD" id="cd00066">
    <property type="entry name" value="G-alpha"/>
    <property type="match status" value="1"/>
</dbReference>
<evidence type="ECO:0000313" key="9">
    <source>
        <dbReference type="Proteomes" id="UP000664859"/>
    </source>
</evidence>
<dbReference type="InterPro" id="IPR027417">
    <property type="entry name" value="P-loop_NTPase"/>
</dbReference>
<dbReference type="EMBL" id="JAFCMP010000029">
    <property type="protein sequence ID" value="KAG5190743.1"/>
    <property type="molecule type" value="Genomic_DNA"/>
</dbReference>
<feature type="binding site" evidence="6">
    <location>
        <position position="160"/>
    </location>
    <ligand>
        <name>Mg(2+)</name>
        <dbReference type="ChEBI" id="CHEBI:18420"/>
    </ligand>
</feature>
<evidence type="ECO:0000313" key="8">
    <source>
        <dbReference type="EMBL" id="KAG5190743.1"/>
    </source>
</evidence>
<organism evidence="8 9">
    <name type="scientific">Tribonema minus</name>
    <dbReference type="NCBI Taxonomy" id="303371"/>
    <lineage>
        <taxon>Eukaryota</taxon>
        <taxon>Sar</taxon>
        <taxon>Stramenopiles</taxon>
        <taxon>Ochrophyta</taxon>
        <taxon>PX clade</taxon>
        <taxon>Xanthophyceae</taxon>
        <taxon>Tribonematales</taxon>
        <taxon>Tribonemataceae</taxon>
        <taxon>Tribonema</taxon>
    </lineage>
</organism>
<dbReference type="Pfam" id="PF00503">
    <property type="entry name" value="G-alpha"/>
    <property type="match status" value="1"/>
</dbReference>
<feature type="binding site" evidence="5">
    <location>
        <position position="307"/>
    </location>
    <ligand>
        <name>GTP</name>
        <dbReference type="ChEBI" id="CHEBI:37565"/>
    </ligand>
</feature>
<dbReference type="GO" id="GO:0005737">
    <property type="term" value="C:cytoplasm"/>
    <property type="evidence" value="ECO:0007669"/>
    <property type="project" value="TreeGrafter"/>
</dbReference>
<dbReference type="Gene3D" id="1.10.400.10">
    <property type="entry name" value="GI Alpha 1, domain 2-like"/>
    <property type="match status" value="1"/>
</dbReference>
<dbReference type="GO" id="GO:0007188">
    <property type="term" value="P:adenylate cyclase-modulating G protein-coupled receptor signaling pathway"/>
    <property type="evidence" value="ECO:0007669"/>
    <property type="project" value="TreeGrafter"/>
</dbReference>
<dbReference type="GO" id="GO:0005525">
    <property type="term" value="F:GTP binding"/>
    <property type="evidence" value="ECO:0007669"/>
    <property type="project" value="UniProtKB-KW"/>
</dbReference>
<gene>
    <name evidence="8" type="ORF">JKP88DRAFT_271406</name>
</gene>
<dbReference type="GO" id="GO:0003924">
    <property type="term" value="F:GTPase activity"/>
    <property type="evidence" value="ECO:0007669"/>
    <property type="project" value="InterPro"/>
</dbReference>
<dbReference type="GO" id="GO:0005834">
    <property type="term" value="C:heterotrimeric G-protein complex"/>
    <property type="evidence" value="ECO:0007669"/>
    <property type="project" value="TreeGrafter"/>
</dbReference>
<keyword evidence="3 5" id="KW-0342">GTP-binding</keyword>
<keyword evidence="6" id="KW-0460">Magnesium</keyword>
<feature type="binding site" evidence="5">
    <location>
        <begin position="179"/>
        <end position="183"/>
    </location>
    <ligand>
        <name>GTP</name>
        <dbReference type="ChEBI" id="CHEBI:37565"/>
    </ligand>
</feature>
<dbReference type="InterPro" id="IPR001019">
    <property type="entry name" value="Gprotein_alpha_su"/>
</dbReference>
<evidence type="ECO:0000256" key="3">
    <source>
        <dbReference type="ARBA" id="ARBA00023134"/>
    </source>
</evidence>
<comment type="caution">
    <text evidence="8">The sequence shown here is derived from an EMBL/GenBank/DDBJ whole genome shotgun (WGS) entry which is preliminary data.</text>
</comment>